<dbReference type="GO" id="GO:1901907">
    <property type="term" value="P:diadenosine pentaphosphate catabolic process"/>
    <property type="evidence" value="ECO:0007669"/>
    <property type="project" value="TreeGrafter"/>
</dbReference>
<dbReference type="GO" id="GO:0034431">
    <property type="term" value="F:bis(5'-adenosyl)-hexaphosphatase activity"/>
    <property type="evidence" value="ECO:0007669"/>
    <property type="project" value="TreeGrafter"/>
</dbReference>
<evidence type="ECO:0000313" key="6">
    <source>
        <dbReference type="Proteomes" id="UP000565262"/>
    </source>
</evidence>
<accession>A0A839IN19</accession>
<dbReference type="InterPro" id="IPR047198">
    <property type="entry name" value="DDP-like_NUDIX"/>
</dbReference>
<dbReference type="Gene3D" id="3.90.79.10">
    <property type="entry name" value="Nucleoside Triphosphate Pyrophosphohydrolase"/>
    <property type="match status" value="1"/>
</dbReference>
<dbReference type="GO" id="GO:1901909">
    <property type="term" value="P:diadenosine hexaphosphate catabolic process"/>
    <property type="evidence" value="ECO:0007669"/>
    <property type="project" value="TreeGrafter"/>
</dbReference>
<dbReference type="GO" id="GO:0071543">
    <property type="term" value="P:diphosphoinositol polyphosphate metabolic process"/>
    <property type="evidence" value="ECO:0007669"/>
    <property type="project" value="TreeGrafter"/>
</dbReference>
<keyword evidence="3" id="KW-0378">Hydrolase</keyword>
<keyword evidence="6" id="KW-1185">Reference proteome</keyword>
<reference evidence="5 6" key="1">
    <citation type="submission" date="2020-08" db="EMBL/GenBank/DDBJ databases">
        <title>Oceanospirillum sp. nov. isolated from marine sediment.</title>
        <authorList>
            <person name="Ji X."/>
        </authorList>
    </citation>
    <scope>NUCLEOTIDE SEQUENCE [LARGE SCALE GENOMIC DNA]</scope>
    <source>
        <strain evidence="5 6">D5</strain>
    </source>
</reference>
<comment type="caution">
    <text evidence="5">The sequence shown here is derived from an EMBL/GenBank/DDBJ whole genome shotgun (WGS) entry which is preliminary data.</text>
</comment>
<evidence type="ECO:0000256" key="2">
    <source>
        <dbReference type="ARBA" id="ARBA00022723"/>
    </source>
</evidence>
<dbReference type="GO" id="GO:0000298">
    <property type="term" value="F:endopolyphosphatase activity"/>
    <property type="evidence" value="ECO:0007669"/>
    <property type="project" value="TreeGrafter"/>
</dbReference>
<dbReference type="EMBL" id="JACJFM010000006">
    <property type="protein sequence ID" value="MBB1486348.1"/>
    <property type="molecule type" value="Genomic_DNA"/>
</dbReference>
<name>A0A839IN19_9GAMM</name>
<dbReference type="Proteomes" id="UP000565262">
    <property type="component" value="Unassembled WGS sequence"/>
</dbReference>
<keyword evidence="4" id="KW-0460">Magnesium</keyword>
<evidence type="ECO:0000256" key="1">
    <source>
        <dbReference type="ARBA" id="ARBA00001946"/>
    </source>
</evidence>
<dbReference type="RefSeq" id="WP_182808118.1">
    <property type="nucleotide sequence ID" value="NZ_JACJFM010000006.1"/>
</dbReference>
<sequence>MSRERIAALPVRKRKNRADEICLVTSRQHGYWMIPMGKKERKLSKADVARLEAYEEAGVLGTLSRRKCFAVNTCSGKKGKKRSVIIYPMKVRNILKRWPEKRERKRCWIPVKKLKKYLADKTLAKAISKQLI</sequence>
<evidence type="ECO:0000256" key="3">
    <source>
        <dbReference type="ARBA" id="ARBA00022801"/>
    </source>
</evidence>
<dbReference type="GO" id="GO:0008486">
    <property type="term" value="F:diphosphoinositol-polyphosphate diphosphatase activity"/>
    <property type="evidence" value="ECO:0007669"/>
    <property type="project" value="TreeGrafter"/>
</dbReference>
<dbReference type="CDD" id="cd04666">
    <property type="entry name" value="NUDIX_DIPP2_like_Nudt4"/>
    <property type="match status" value="1"/>
</dbReference>
<dbReference type="GO" id="GO:0034432">
    <property type="term" value="F:bis(5'-adenosyl)-pentaphosphatase activity"/>
    <property type="evidence" value="ECO:0007669"/>
    <property type="project" value="TreeGrafter"/>
</dbReference>
<gene>
    <name evidence="5" type="ORF">H4O21_06980</name>
</gene>
<dbReference type="InterPro" id="IPR015797">
    <property type="entry name" value="NUDIX_hydrolase-like_dom_sf"/>
</dbReference>
<dbReference type="GO" id="GO:0005737">
    <property type="term" value="C:cytoplasm"/>
    <property type="evidence" value="ECO:0007669"/>
    <property type="project" value="TreeGrafter"/>
</dbReference>
<dbReference type="PANTHER" id="PTHR12629">
    <property type="entry name" value="DIPHOSPHOINOSITOL POLYPHOSPHATE PHOSPHOHYDROLASE"/>
    <property type="match status" value="1"/>
</dbReference>
<keyword evidence="2" id="KW-0479">Metal-binding</keyword>
<comment type="cofactor">
    <cofactor evidence="1">
        <name>Mg(2+)</name>
        <dbReference type="ChEBI" id="CHEBI:18420"/>
    </cofactor>
</comment>
<evidence type="ECO:0000313" key="5">
    <source>
        <dbReference type="EMBL" id="MBB1486348.1"/>
    </source>
</evidence>
<organism evidence="5 6">
    <name type="scientific">Oceanospirillum sediminis</name>
    <dbReference type="NCBI Taxonomy" id="2760088"/>
    <lineage>
        <taxon>Bacteria</taxon>
        <taxon>Pseudomonadati</taxon>
        <taxon>Pseudomonadota</taxon>
        <taxon>Gammaproteobacteria</taxon>
        <taxon>Oceanospirillales</taxon>
        <taxon>Oceanospirillaceae</taxon>
        <taxon>Oceanospirillum</taxon>
    </lineage>
</organism>
<dbReference type="AlphaFoldDB" id="A0A839IN19"/>
<dbReference type="GO" id="GO:0046872">
    <property type="term" value="F:metal ion binding"/>
    <property type="evidence" value="ECO:0007669"/>
    <property type="project" value="UniProtKB-KW"/>
</dbReference>
<proteinExistence type="predicted"/>
<protein>
    <submittedName>
        <fullName evidence="5">NUDIX domain-containing protein</fullName>
    </submittedName>
</protein>
<dbReference type="SUPFAM" id="SSF55811">
    <property type="entry name" value="Nudix"/>
    <property type="match status" value="1"/>
</dbReference>
<evidence type="ECO:0000256" key="4">
    <source>
        <dbReference type="ARBA" id="ARBA00022842"/>
    </source>
</evidence>
<dbReference type="PANTHER" id="PTHR12629:SF0">
    <property type="entry name" value="DIPHOSPHOINOSITOL-POLYPHOSPHATE DIPHOSPHATASE"/>
    <property type="match status" value="1"/>
</dbReference>
<dbReference type="GO" id="GO:1901911">
    <property type="term" value="P:adenosine 5'-(hexahydrogen pentaphosphate) catabolic process"/>
    <property type="evidence" value="ECO:0007669"/>
    <property type="project" value="TreeGrafter"/>
</dbReference>